<dbReference type="PANTHER" id="PTHR43685">
    <property type="entry name" value="GLYCOSYLTRANSFERASE"/>
    <property type="match status" value="1"/>
</dbReference>
<protein>
    <submittedName>
        <fullName evidence="3">Glycosyltransferase</fullName>
    </submittedName>
</protein>
<comment type="caution">
    <text evidence="3">The sequence shown here is derived from an EMBL/GenBank/DDBJ whole genome shotgun (WGS) entry which is preliminary data.</text>
</comment>
<dbReference type="InterPro" id="IPR050834">
    <property type="entry name" value="Glycosyltransf_2"/>
</dbReference>
<keyword evidence="1" id="KW-0997">Cell inner membrane</keyword>
<dbReference type="InterPro" id="IPR029044">
    <property type="entry name" value="Nucleotide-diphossugar_trans"/>
</dbReference>
<dbReference type="GO" id="GO:0016740">
    <property type="term" value="F:transferase activity"/>
    <property type="evidence" value="ECO:0007669"/>
    <property type="project" value="UniProtKB-KW"/>
</dbReference>
<evidence type="ECO:0000259" key="2">
    <source>
        <dbReference type="Pfam" id="PF00535"/>
    </source>
</evidence>
<dbReference type="RefSeq" id="WP_325065252.1">
    <property type="nucleotide sequence ID" value="NZ_WKJZ01000001.1"/>
</dbReference>
<accession>A0A6I4KUN6</accession>
<dbReference type="SUPFAM" id="SSF53448">
    <property type="entry name" value="Nucleotide-diphospho-sugar transferases"/>
    <property type="match status" value="1"/>
</dbReference>
<dbReference type="Gene3D" id="3.90.550.10">
    <property type="entry name" value="Spore Coat Polysaccharide Biosynthesis Protein SpsA, Chain A"/>
    <property type="match status" value="1"/>
</dbReference>
<feature type="domain" description="Glycosyltransferase 2-like" evidence="2">
    <location>
        <begin position="8"/>
        <end position="160"/>
    </location>
</feature>
<organism evidence="3 4">
    <name type="scientific">Pseudomonas xionganensis</name>
    <dbReference type="NCBI Taxonomy" id="2654845"/>
    <lineage>
        <taxon>Bacteria</taxon>
        <taxon>Pseudomonadati</taxon>
        <taxon>Pseudomonadota</taxon>
        <taxon>Gammaproteobacteria</taxon>
        <taxon>Pseudomonadales</taxon>
        <taxon>Pseudomonadaceae</taxon>
        <taxon>Pseudomonas</taxon>
    </lineage>
</organism>
<proteinExistence type="predicted"/>
<dbReference type="PANTHER" id="PTHR43685:SF2">
    <property type="entry name" value="GLYCOSYLTRANSFERASE 2-LIKE DOMAIN-CONTAINING PROTEIN"/>
    <property type="match status" value="1"/>
</dbReference>
<evidence type="ECO:0000256" key="1">
    <source>
        <dbReference type="ARBA" id="ARBA00022519"/>
    </source>
</evidence>
<keyword evidence="1" id="KW-1003">Cell membrane</keyword>
<evidence type="ECO:0000313" key="3">
    <source>
        <dbReference type="EMBL" id="MVW76085.1"/>
    </source>
</evidence>
<gene>
    <name evidence="3" type="ORF">GJV18_12230</name>
</gene>
<dbReference type="EMBL" id="WKJZ01000001">
    <property type="protein sequence ID" value="MVW76085.1"/>
    <property type="molecule type" value="Genomic_DNA"/>
</dbReference>
<sequence>MLRNISISVVIPTCDRGALLQRSLDCVLTQSVAATEIILVDNGREDACTQGLDPRVRVLRTAPRIGPGRARNVGAQAATSELVAFLDDDDLWQADYLERVLERFQASAADAVLARLLRQAEGAVAQPYKLLPNDAEAQRQVFWCNPGFGGQNLTIRRDVFLAFAGFDESMPASEDRDLAARLLLAGKRLVAEPQAVAILCDHQGGRARHSLLRGNWAFFRKHWRNMRPIELYRALKVLIKRRLLLALGR</sequence>
<keyword evidence="4" id="KW-1185">Reference proteome</keyword>
<dbReference type="Proteomes" id="UP000429555">
    <property type="component" value="Unassembled WGS sequence"/>
</dbReference>
<dbReference type="CDD" id="cd00761">
    <property type="entry name" value="Glyco_tranf_GTA_type"/>
    <property type="match status" value="1"/>
</dbReference>
<name>A0A6I4KUN6_9PSED</name>
<keyword evidence="3" id="KW-0808">Transferase</keyword>
<reference evidence="3 4" key="1">
    <citation type="submission" date="2019-11" db="EMBL/GenBank/DDBJ databases">
        <title>Pseudomonas flavidum sp. nov., isolated from Baiyang Lake.</title>
        <authorList>
            <person name="Zhao Y."/>
        </authorList>
    </citation>
    <scope>NUCLEOTIDE SEQUENCE [LARGE SCALE GENOMIC DNA]</scope>
    <source>
        <strain evidence="4">R-22-3 w-18</strain>
    </source>
</reference>
<dbReference type="Pfam" id="PF00535">
    <property type="entry name" value="Glycos_transf_2"/>
    <property type="match status" value="1"/>
</dbReference>
<evidence type="ECO:0000313" key="4">
    <source>
        <dbReference type="Proteomes" id="UP000429555"/>
    </source>
</evidence>
<dbReference type="AlphaFoldDB" id="A0A6I4KUN6"/>
<keyword evidence="1" id="KW-0472">Membrane</keyword>
<dbReference type="InterPro" id="IPR001173">
    <property type="entry name" value="Glyco_trans_2-like"/>
</dbReference>